<organism evidence="1 2">
    <name type="scientific">Enteroscipio rubneri</name>
    <dbReference type="NCBI Taxonomy" id="2070686"/>
    <lineage>
        <taxon>Bacteria</taxon>
        <taxon>Bacillati</taxon>
        <taxon>Actinomycetota</taxon>
        <taxon>Coriobacteriia</taxon>
        <taxon>Eggerthellales</taxon>
        <taxon>Eggerthellaceae</taxon>
        <taxon>Enteroscipio</taxon>
    </lineage>
</organism>
<gene>
    <name evidence="1" type="ORF">C2L71_10565</name>
</gene>
<dbReference type="PANTHER" id="PTHR39450:SF1">
    <property type="entry name" value="DUF1667 DOMAIN-CONTAINING PROTEIN"/>
    <property type="match status" value="1"/>
</dbReference>
<proteinExistence type="predicted"/>
<dbReference type="InterPro" id="IPR036593">
    <property type="entry name" value="CPE0013-like_sf"/>
</dbReference>
<reference evidence="2" key="1">
    <citation type="submission" date="2018-01" db="EMBL/GenBank/DDBJ databases">
        <title>Rubneribacter badeniensis gen. nov., sp. nov., and Colonibacter rubneri, gen. nov., sp. nov., WGS of new members of the Eggerthellaceae.</title>
        <authorList>
            <person name="Danylec N."/>
            <person name="Stoll D.A."/>
            <person name="Doetsch A."/>
            <person name="Kulling S.E."/>
            <person name="Huch M."/>
        </authorList>
    </citation>
    <scope>NUCLEOTIDE SEQUENCE [LARGE SCALE GENOMIC DNA]</scope>
    <source>
        <strain evidence="2">ResAG-96</strain>
    </source>
</reference>
<dbReference type="RefSeq" id="WP_103265723.1">
    <property type="nucleotide sequence ID" value="NZ_CABMLE010000015.1"/>
</dbReference>
<accession>A0A2K2U9Q3</accession>
<evidence type="ECO:0000313" key="2">
    <source>
        <dbReference type="Proteomes" id="UP000236197"/>
    </source>
</evidence>
<name>A0A2K2U9Q3_9ACTN</name>
<evidence type="ECO:0000313" key="1">
    <source>
        <dbReference type="EMBL" id="PNV66972.1"/>
    </source>
</evidence>
<dbReference type="PANTHER" id="PTHR39450">
    <property type="entry name" value="MOLYBDOPTERIN OXIDOREDUCTASE, 4FE-4S CLUSTER-BINDING SUBUNIT"/>
    <property type="match status" value="1"/>
</dbReference>
<dbReference type="Gene3D" id="3.10.530.10">
    <property type="entry name" value="CPE0013-like"/>
    <property type="match status" value="1"/>
</dbReference>
<dbReference type="OrthoDB" id="9811531at2"/>
<dbReference type="SUPFAM" id="SSF160148">
    <property type="entry name" value="CPE0013-like"/>
    <property type="match status" value="1"/>
</dbReference>
<evidence type="ECO:0008006" key="3">
    <source>
        <dbReference type="Google" id="ProtNLM"/>
    </source>
</evidence>
<dbReference type="Proteomes" id="UP000236197">
    <property type="component" value="Unassembled WGS sequence"/>
</dbReference>
<dbReference type="AlphaFoldDB" id="A0A2K2U9Q3"/>
<dbReference type="EMBL" id="PPEK01000015">
    <property type="protein sequence ID" value="PNV66972.1"/>
    <property type="molecule type" value="Genomic_DNA"/>
</dbReference>
<comment type="caution">
    <text evidence="1">The sequence shown here is derived from an EMBL/GenBank/DDBJ whole genome shotgun (WGS) entry which is preliminary data.</text>
</comment>
<protein>
    <recommendedName>
        <fullName evidence="3">Molybdopterin oxidoreductase</fullName>
    </recommendedName>
</protein>
<sequence>MQIATDIASFTCICCPLGCEVEVSFDEQGGVADIAGHSCKRGAKYAANEAVRPERTITAVLPVAGCLEPVSVKTAGAVPKVLVRDVLRAIAGLRLEAPVHAGQRLLGDVCGTGVDVVATKSVF</sequence>
<keyword evidence="2" id="KW-1185">Reference proteome</keyword>
<dbReference type="Pfam" id="PF07892">
    <property type="entry name" value="DUF1667"/>
    <property type="match status" value="1"/>
</dbReference>
<dbReference type="InterPro" id="IPR012460">
    <property type="entry name" value="DUF1667"/>
</dbReference>